<dbReference type="Gene3D" id="3.40.50.300">
    <property type="entry name" value="P-loop containing nucleotide triphosphate hydrolases"/>
    <property type="match status" value="1"/>
</dbReference>
<feature type="domain" description="Rad50/SbcC-type AAA" evidence="1">
    <location>
        <begin position="5"/>
        <end position="260"/>
    </location>
</feature>
<reference evidence="2 3" key="1">
    <citation type="submission" date="2010-04" db="EMBL/GenBank/DDBJ databases">
        <title>The Genome Sequence of Escherichia coli TA447.</title>
        <authorList>
            <consortium name="The Broad Institute Genome Sequencing Platform"/>
            <consortium name="The Broad Institute Genome Sequencing Center for Infectious Disease"/>
            <person name="Feldgarden M."/>
            <person name="Gordon D.M."/>
            <person name="Johnson J.R."/>
            <person name="Johnston B.D."/>
            <person name="Young S."/>
            <person name="Zeng Q."/>
            <person name="Koehrsen M."/>
            <person name="Alvarado L."/>
            <person name="Berlin A.M."/>
            <person name="Borenstein D."/>
            <person name="Chapman S.B."/>
            <person name="Chen Z."/>
            <person name="Engels R."/>
            <person name="Freedman E."/>
            <person name="Gellesch M."/>
            <person name="Goldberg J."/>
            <person name="Griggs A."/>
            <person name="Gujja S."/>
            <person name="Heilman E.R."/>
            <person name="Heiman D.I."/>
            <person name="Hepburn T.A."/>
            <person name="Howarth C."/>
            <person name="Jen D."/>
            <person name="Larson L."/>
            <person name="Mehta T."/>
            <person name="Park D."/>
            <person name="Pearson M."/>
            <person name="Richards J."/>
            <person name="Roberts A."/>
            <person name="Saif S."/>
            <person name="Shea T.D."/>
            <person name="Shenoy N."/>
            <person name="Sisk P."/>
            <person name="Stolte C."/>
            <person name="Sykes S.N."/>
            <person name="Walk T."/>
            <person name="White J."/>
            <person name="Yandava C."/>
            <person name="Haas B."/>
            <person name="Henn M.R."/>
            <person name="Nusbaum C."/>
            <person name="Birren B."/>
        </authorList>
    </citation>
    <scope>NUCLEOTIDE SEQUENCE [LARGE SCALE GENOMIC DNA]</scope>
    <source>
        <strain evidence="2 3">TA447</strain>
    </source>
</reference>
<organism evidence="2 3">
    <name type="scientific">Escherichia coli TA447</name>
    <dbReference type="NCBI Taxonomy" id="656447"/>
    <lineage>
        <taxon>Bacteria</taxon>
        <taxon>Pseudomonadati</taxon>
        <taxon>Pseudomonadota</taxon>
        <taxon>Gammaproteobacteria</taxon>
        <taxon>Enterobacterales</taxon>
        <taxon>Enterobacteriaceae</taxon>
        <taxon>Escherichia</taxon>
    </lineage>
</organism>
<dbReference type="Proteomes" id="UP000193942">
    <property type="component" value="Unassembled WGS sequence"/>
</dbReference>
<dbReference type="InterPro" id="IPR027417">
    <property type="entry name" value="P-loop_NTPase"/>
</dbReference>
<dbReference type="InterPro" id="IPR038729">
    <property type="entry name" value="Rad50/SbcC_AAA"/>
</dbReference>
<dbReference type="GO" id="GO:0006302">
    <property type="term" value="P:double-strand break repair"/>
    <property type="evidence" value="ECO:0007669"/>
    <property type="project" value="InterPro"/>
</dbReference>
<protein>
    <submittedName>
        <fullName evidence="2">Exonuclease subunit 2</fullName>
    </submittedName>
</protein>
<proteinExistence type="predicted"/>
<dbReference type="AlphaFoldDB" id="A0A1X3IYU3"/>
<sequence>MKFLKLQVENFMAIASAEVELDQRGLVLIQGVNSDDSSASSNGSGKSTLMNSLMWCLYGETAHGVKGDDVLSTDHEKNCRVAVTIEDEGKRYAIIRHRKHKEFKNRLIVRGEDGDMTKGKDALTQEFVERLIGASKEVFMASIYASQEAMPDLPGMSDKNLKTIVEEAAGVDRLTRAYAIARERANAAAARMDVVKTKLESTISTIEATQSEIESAKASSESWEQERSKRYDDALAGLASAEVELTEVELEIRTLPEQIRDTEKAIESERKKLASKEEHDAKLLKVRGAITDIRASIKATENSQADAMSRARNFKTKAEEVGTKVGSPCPTCGKAYCEEDLSTVKENFIEQARQEIGQAVLAPLFPDRGCILS</sequence>
<dbReference type="PANTHER" id="PTHR32114:SF2">
    <property type="entry name" value="ABC TRANSPORTER ABCH.3"/>
    <property type="match status" value="1"/>
</dbReference>
<dbReference type="GO" id="GO:0004527">
    <property type="term" value="F:exonuclease activity"/>
    <property type="evidence" value="ECO:0007669"/>
    <property type="project" value="UniProtKB-KW"/>
</dbReference>
<comment type="caution">
    <text evidence="2">The sequence shown here is derived from an EMBL/GenBank/DDBJ whole genome shotgun (WGS) entry which is preliminary data.</text>
</comment>
<name>A0A1X3IYU3_ECOLX</name>
<dbReference type="PANTHER" id="PTHR32114">
    <property type="entry name" value="ABC TRANSPORTER ABCH.3"/>
    <property type="match status" value="1"/>
</dbReference>
<dbReference type="Pfam" id="PF13476">
    <property type="entry name" value="AAA_23"/>
    <property type="match status" value="1"/>
</dbReference>
<dbReference type="SUPFAM" id="SSF52540">
    <property type="entry name" value="P-loop containing nucleoside triphosphate hydrolases"/>
    <property type="match status" value="1"/>
</dbReference>
<dbReference type="EMBL" id="ADIZ01000029">
    <property type="protein sequence ID" value="OSK93165.1"/>
    <property type="molecule type" value="Genomic_DNA"/>
</dbReference>
<keyword evidence="2" id="KW-0540">Nuclease</keyword>
<evidence type="ECO:0000313" key="2">
    <source>
        <dbReference type="EMBL" id="OSK93165.1"/>
    </source>
</evidence>
<keyword evidence="2" id="KW-0269">Exonuclease</keyword>
<gene>
    <name evidence="2" type="ORF">ECXG_04897</name>
</gene>
<dbReference type="GO" id="GO:0016887">
    <property type="term" value="F:ATP hydrolysis activity"/>
    <property type="evidence" value="ECO:0007669"/>
    <property type="project" value="InterPro"/>
</dbReference>
<evidence type="ECO:0000259" key="1">
    <source>
        <dbReference type="Pfam" id="PF13476"/>
    </source>
</evidence>
<keyword evidence="2" id="KW-0378">Hydrolase</keyword>
<accession>A0A1X3IYU3</accession>
<evidence type="ECO:0000313" key="3">
    <source>
        <dbReference type="Proteomes" id="UP000193942"/>
    </source>
</evidence>